<protein>
    <submittedName>
        <fullName evidence="1">Uncharacterized protein</fullName>
    </submittedName>
</protein>
<reference evidence="2" key="1">
    <citation type="journal article" date="2019" name="Int. J. Syst. Evol. Microbiol.">
        <title>The Global Catalogue of Microorganisms (GCM) 10K type strain sequencing project: providing services to taxonomists for standard genome sequencing and annotation.</title>
        <authorList>
            <consortium name="The Broad Institute Genomics Platform"/>
            <consortium name="The Broad Institute Genome Sequencing Center for Infectious Disease"/>
            <person name="Wu L."/>
            <person name="Ma J."/>
        </authorList>
    </citation>
    <scope>NUCLEOTIDE SEQUENCE [LARGE SCALE GENOMIC DNA]</scope>
    <source>
        <strain evidence="2">CGMCC 1.12942</strain>
    </source>
</reference>
<dbReference type="RefSeq" id="WP_379866926.1">
    <property type="nucleotide sequence ID" value="NZ_JBHTBW010000062.1"/>
</dbReference>
<evidence type="ECO:0000313" key="1">
    <source>
        <dbReference type="EMBL" id="MFC7442802.1"/>
    </source>
</evidence>
<sequence length="135" mass="16178">MNKLLLFTTWDYWKSWNTQESAIPAWTEDHASPYEVLVEFDAFSIGEMTDKGLFIISKKRPDATSLIYLYTRWDLLNLWQRGEIFRLDCWTKDHVTRFEVLTSFTFDEIHEHTYGGMFIAKRQETVFTYSKLEEV</sequence>
<gene>
    <name evidence="1" type="ORF">ACFQNG_17150</name>
</gene>
<proteinExistence type="predicted"/>
<name>A0ABW2RPY1_9BACL</name>
<evidence type="ECO:0000313" key="2">
    <source>
        <dbReference type="Proteomes" id="UP001596500"/>
    </source>
</evidence>
<keyword evidence="2" id="KW-1185">Reference proteome</keyword>
<dbReference type="Proteomes" id="UP001596500">
    <property type="component" value="Unassembled WGS sequence"/>
</dbReference>
<dbReference type="EMBL" id="JBHTBW010000062">
    <property type="protein sequence ID" value="MFC7442802.1"/>
    <property type="molecule type" value="Genomic_DNA"/>
</dbReference>
<accession>A0ABW2RPY1</accession>
<organism evidence="1 2">
    <name type="scientific">Laceyella putida</name>
    <dbReference type="NCBI Taxonomy" id="110101"/>
    <lineage>
        <taxon>Bacteria</taxon>
        <taxon>Bacillati</taxon>
        <taxon>Bacillota</taxon>
        <taxon>Bacilli</taxon>
        <taxon>Bacillales</taxon>
        <taxon>Thermoactinomycetaceae</taxon>
        <taxon>Laceyella</taxon>
    </lineage>
</organism>
<comment type="caution">
    <text evidence="1">The sequence shown here is derived from an EMBL/GenBank/DDBJ whole genome shotgun (WGS) entry which is preliminary data.</text>
</comment>